<keyword evidence="7 9" id="KW-0675">Receptor</keyword>
<keyword evidence="3 9" id="KW-0812">Transmembrane</keyword>
<dbReference type="OMA" id="VETHPKF"/>
<protein>
    <submittedName>
        <fullName evidence="13">Gonadotropin-releasing hormone receptor</fullName>
    </submittedName>
</protein>
<evidence type="ECO:0000256" key="5">
    <source>
        <dbReference type="ARBA" id="ARBA00023040"/>
    </source>
</evidence>
<reference evidence="13 14" key="1">
    <citation type="submission" date="2015-12" db="EMBL/GenBank/DDBJ databases">
        <title>The genome of Folsomia candida.</title>
        <authorList>
            <person name="Faddeeva A."/>
            <person name="Derks M.F."/>
            <person name="Anvar Y."/>
            <person name="Smit S."/>
            <person name="Van Straalen N."/>
            <person name="Roelofs D."/>
        </authorList>
    </citation>
    <scope>NUCLEOTIDE SEQUENCE [LARGE SCALE GENOMIC DNA]</scope>
    <source>
        <strain evidence="13 14">VU population</strain>
        <tissue evidence="13">Whole body</tissue>
    </source>
</reference>
<comment type="similarity">
    <text evidence="2 9">Belongs to the G-protein coupled receptor 1 family.</text>
</comment>
<evidence type="ECO:0000256" key="7">
    <source>
        <dbReference type="ARBA" id="ARBA00023170"/>
    </source>
</evidence>
<gene>
    <name evidence="13" type="ORF">Fcan01_05179</name>
</gene>
<dbReference type="Pfam" id="PF00001">
    <property type="entry name" value="7tm_1"/>
    <property type="match status" value="1"/>
</dbReference>
<sequence>MDDASAETFLSQEVGSMDFRQEDDSLQAAVGTGSWWLSATMSSLLMEEDPSDNLASDTYFSTSNFTNSSSNNFTEFSEMPKEMREMSQSARTSVLIYSIIWIIASTGNLTVFASCYRQYKKHKSRITLLILHLSVADLIVTFCLIPIEIAWRMTIQWYGGNILCKLCQFMRAFGLYLSSMVLICVSFDRFFSILFPLKFAGGKHRVKVMLGLAWVASVIFSLPQAIFFSVETHPKFITFRQCVTSSFLSSPEDVRMYSIFSVSAMYFVPLLVIIFTYTAILLKIIRKSRQQQSNNALSHPISTSATPPINNSNPASNALRRVNSASASHSMSASTSLPINPNLRVNPNGGNASRDSIGTFTPSPSSKVATALRFNFSQSSIERTQNRSASVRWSRGTFLKVPGEDDCQNTGCACVADNSTSNPNNQCHCQLKGQNDIDESLDDSSTSISMNPLTPISVPMASTNNEQLSRTMSMRSNGKTQLILRMSSNATSNITRAKSRTLRLTIVILLVFILCWTPYVVMTLWYCFDWATAQRVDQRIQDALFMMAVANSSVNPLVYGSFRKNCCGLTKRMKRNKSRKDVRPSTIKEALESQASNN</sequence>
<name>A0A226EQM5_FOLCA</name>
<dbReference type="PROSITE" id="PS00237">
    <property type="entry name" value="G_PROTEIN_RECEP_F1_1"/>
    <property type="match status" value="1"/>
</dbReference>
<feature type="transmembrane region" description="Helical" evidence="11">
    <location>
        <begin position="128"/>
        <end position="153"/>
    </location>
</feature>
<feature type="compositionally biased region" description="Polar residues" evidence="10">
    <location>
        <begin position="337"/>
        <end position="363"/>
    </location>
</feature>
<keyword evidence="4 11" id="KW-1133">Transmembrane helix</keyword>
<comment type="subcellular location">
    <subcellularLocation>
        <location evidence="1">Membrane</location>
        <topology evidence="1">Multi-pass membrane protein</topology>
    </subcellularLocation>
</comment>
<keyword evidence="14" id="KW-1185">Reference proteome</keyword>
<feature type="transmembrane region" description="Helical" evidence="11">
    <location>
        <begin position="94"/>
        <end position="116"/>
    </location>
</feature>
<dbReference type="InterPro" id="IPR017452">
    <property type="entry name" value="GPCR_Rhodpsn_7TM"/>
</dbReference>
<keyword evidence="8 9" id="KW-0807">Transducer</keyword>
<dbReference type="GO" id="GO:0005886">
    <property type="term" value="C:plasma membrane"/>
    <property type="evidence" value="ECO:0007669"/>
    <property type="project" value="TreeGrafter"/>
</dbReference>
<dbReference type="EMBL" id="LNIX01000002">
    <property type="protein sequence ID" value="OXA59932.1"/>
    <property type="molecule type" value="Genomic_DNA"/>
</dbReference>
<dbReference type="SUPFAM" id="SSF81321">
    <property type="entry name" value="Family A G protein-coupled receptor-like"/>
    <property type="match status" value="1"/>
</dbReference>
<feature type="transmembrane region" description="Helical" evidence="11">
    <location>
        <begin position="256"/>
        <end position="282"/>
    </location>
</feature>
<evidence type="ECO:0000256" key="2">
    <source>
        <dbReference type="ARBA" id="ARBA00010663"/>
    </source>
</evidence>
<dbReference type="Proteomes" id="UP000198287">
    <property type="component" value="Unassembled WGS sequence"/>
</dbReference>
<evidence type="ECO:0000256" key="10">
    <source>
        <dbReference type="SAM" id="MobiDB-lite"/>
    </source>
</evidence>
<comment type="caution">
    <text evidence="13">The sequence shown here is derived from an EMBL/GenBank/DDBJ whole genome shotgun (WGS) entry which is preliminary data.</text>
</comment>
<dbReference type="OrthoDB" id="6435638at2759"/>
<evidence type="ECO:0000256" key="9">
    <source>
        <dbReference type="RuleBase" id="RU000688"/>
    </source>
</evidence>
<evidence type="ECO:0000256" key="11">
    <source>
        <dbReference type="SAM" id="Phobius"/>
    </source>
</evidence>
<evidence type="ECO:0000256" key="6">
    <source>
        <dbReference type="ARBA" id="ARBA00023136"/>
    </source>
</evidence>
<organism evidence="13 14">
    <name type="scientific">Folsomia candida</name>
    <name type="common">Springtail</name>
    <dbReference type="NCBI Taxonomy" id="158441"/>
    <lineage>
        <taxon>Eukaryota</taxon>
        <taxon>Metazoa</taxon>
        <taxon>Ecdysozoa</taxon>
        <taxon>Arthropoda</taxon>
        <taxon>Hexapoda</taxon>
        <taxon>Collembola</taxon>
        <taxon>Entomobryomorpha</taxon>
        <taxon>Isotomoidea</taxon>
        <taxon>Isotomidae</taxon>
        <taxon>Proisotominae</taxon>
        <taxon>Folsomia</taxon>
    </lineage>
</organism>
<dbReference type="PRINTS" id="PR00237">
    <property type="entry name" value="GPCRRHODOPSN"/>
</dbReference>
<evidence type="ECO:0000256" key="8">
    <source>
        <dbReference type="ARBA" id="ARBA00023224"/>
    </source>
</evidence>
<feature type="transmembrane region" description="Helical" evidence="11">
    <location>
        <begin position="173"/>
        <end position="197"/>
    </location>
</feature>
<evidence type="ECO:0000256" key="1">
    <source>
        <dbReference type="ARBA" id="ARBA00004141"/>
    </source>
</evidence>
<dbReference type="AlphaFoldDB" id="A0A226EQM5"/>
<evidence type="ECO:0000256" key="3">
    <source>
        <dbReference type="ARBA" id="ARBA00022692"/>
    </source>
</evidence>
<dbReference type="GO" id="GO:0004930">
    <property type="term" value="F:G protein-coupled receptor activity"/>
    <property type="evidence" value="ECO:0007669"/>
    <property type="project" value="UniProtKB-KW"/>
</dbReference>
<feature type="domain" description="G-protein coupled receptors family 1 profile" evidence="12">
    <location>
        <begin position="107"/>
        <end position="559"/>
    </location>
</feature>
<feature type="compositionally biased region" description="Low complexity" evidence="10">
    <location>
        <begin position="302"/>
        <end position="336"/>
    </location>
</feature>
<evidence type="ECO:0000259" key="12">
    <source>
        <dbReference type="PROSITE" id="PS50262"/>
    </source>
</evidence>
<proteinExistence type="inferred from homology"/>
<keyword evidence="5 9" id="KW-0297">G-protein coupled receptor</keyword>
<dbReference type="InterPro" id="IPR000276">
    <property type="entry name" value="GPCR_Rhodpsn"/>
</dbReference>
<dbReference type="PANTHER" id="PTHR45695">
    <property type="entry name" value="LEUCOKININ RECEPTOR-RELATED"/>
    <property type="match status" value="1"/>
</dbReference>
<evidence type="ECO:0000313" key="14">
    <source>
        <dbReference type="Proteomes" id="UP000198287"/>
    </source>
</evidence>
<evidence type="ECO:0000313" key="13">
    <source>
        <dbReference type="EMBL" id="OXA59932.1"/>
    </source>
</evidence>
<dbReference type="Gene3D" id="1.20.1070.10">
    <property type="entry name" value="Rhodopsin 7-helix transmembrane proteins"/>
    <property type="match status" value="2"/>
</dbReference>
<feature type="transmembrane region" description="Helical" evidence="11">
    <location>
        <begin position="209"/>
        <end position="230"/>
    </location>
</feature>
<feature type="region of interest" description="Disordered" evidence="10">
    <location>
        <begin position="295"/>
        <end position="363"/>
    </location>
</feature>
<keyword evidence="6 11" id="KW-0472">Membrane</keyword>
<feature type="transmembrane region" description="Helical" evidence="11">
    <location>
        <begin position="504"/>
        <end position="526"/>
    </location>
</feature>
<accession>A0A226EQM5</accession>
<dbReference type="PANTHER" id="PTHR45695:SF22">
    <property type="entry name" value="G-PROTEIN COUPLED RECEPTORS FAMILY 1 PROFILE DOMAIN-CONTAINING PROTEIN"/>
    <property type="match status" value="1"/>
</dbReference>
<dbReference type="PROSITE" id="PS50262">
    <property type="entry name" value="G_PROTEIN_RECEP_F1_2"/>
    <property type="match status" value="1"/>
</dbReference>
<evidence type="ECO:0000256" key="4">
    <source>
        <dbReference type="ARBA" id="ARBA00022989"/>
    </source>
</evidence>